<dbReference type="Proteomes" id="UP000614410">
    <property type="component" value="Unassembled WGS sequence"/>
</dbReference>
<evidence type="ECO:0000256" key="1">
    <source>
        <dbReference type="ARBA" id="ARBA00022490"/>
    </source>
</evidence>
<evidence type="ECO:0000256" key="2">
    <source>
        <dbReference type="ARBA" id="ARBA00022605"/>
    </source>
</evidence>
<protein>
    <submittedName>
        <fullName evidence="8">M20/M25/M40 family metallo-hydrolase</fullName>
    </submittedName>
</protein>
<keyword evidence="1" id="KW-0963">Cytoplasm</keyword>
<dbReference type="Pfam" id="PF01546">
    <property type="entry name" value="Peptidase_M20"/>
    <property type="match status" value="1"/>
</dbReference>
<dbReference type="AlphaFoldDB" id="A0A934N8L5"/>
<evidence type="ECO:0000256" key="3">
    <source>
        <dbReference type="ARBA" id="ARBA00022723"/>
    </source>
</evidence>
<evidence type="ECO:0000313" key="9">
    <source>
        <dbReference type="Proteomes" id="UP000614410"/>
    </source>
</evidence>
<keyword evidence="4" id="KW-0378">Hydrolase</keyword>
<reference evidence="8 9" key="1">
    <citation type="submission" date="2020-10" db="EMBL/GenBank/DDBJ databases">
        <title>Ca. Dormibacterota MAGs.</title>
        <authorList>
            <person name="Montgomery K."/>
        </authorList>
    </citation>
    <scope>NUCLEOTIDE SEQUENCE [LARGE SCALE GENOMIC DNA]</scope>
    <source>
        <strain evidence="8">Mitchell_Peninsula_5</strain>
    </source>
</reference>
<dbReference type="GO" id="GO:0050897">
    <property type="term" value="F:cobalt ion binding"/>
    <property type="evidence" value="ECO:0007669"/>
    <property type="project" value="InterPro"/>
</dbReference>
<dbReference type="EMBL" id="JAEKNN010000005">
    <property type="protein sequence ID" value="MBJ7608002.1"/>
    <property type="molecule type" value="Genomic_DNA"/>
</dbReference>
<evidence type="ECO:0000256" key="7">
    <source>
        <dbReference type="ARBA" id="ARBA00023285"/>
    </source>
</evidence>
<keyword evidence="3" id="KW-0479">Metal-binding</keyword>
<dbReference type="InterPro" id="IPR002933">
    <property type="entry name" value="Peptidase_M20"/>
</dbReference>
<keyword evidence="2" id="KW-0028">Amino-acid biosynthesis</keyword>
<gene>
    <name evidence="8" type="ORF">JF887_01025</name>
</gene>
<dbReference type="InterPro" id="IPR001261">
    <property type="entry name" value="ArgE/DapE_CS"/>
</dbReference>
<evidence type="ECO:0000256" key="4">
    <source>
        <dbReference type="ARBA" id="ARBA00022801"/>
    </source>
</evidence>
<dbReference type="InterPro" id="IPR010175">
    <property type="entry name" value="LysK"/>
</dbReference>
<comment type="caution">
    <text evidence="8">The sequence shown here is derived from an EMBL/GenBank/DDBJ whole genome shotgun (WGS) entry which is preliminary data.</text>
</comment>
<dbReference type="PROSITE" id="PS00759">
    <property type="entry name" value="ARGE_DAPE_CPG2_2"/>
    <property type="match status" value="1"/>
</dbReference>
<accession>A0A934N8L5</accession>
<dbReference type="SUPFAM" id="SSF53187">
    <property type="entry name" value="Zn-dependent exopeptidases"/>
    <property type="match status" value="1"/>
</dbReference>
<sequence length="370" mass="38804">MTAAVTLALDPLTLLDELLRIPSVTGDTDAAATRLLHRAREAGYHAQRDGAGNLVMIWGDGPIEDEIVLLGHLDTVPGHIEVREQDGRLHGRGAVDAKGPLAAALAAVSRLPRPIGRRITVIAACDEEGPSLGARYLRDRKPPSHLIVLEPSGWDTVTTGYRGCVRLTATVTRQSAHHAGPHAGAADRLVAGLAELQRSLPTGGERAVDRVQVRVNTLRSNDNGTVEHAVAGIELRMPMGVAVEDIAARVAALMKEARVQVESACDAVAVSRGNAVARALARGVAASGGRPRYTSKTGTSDLNVVLPRWGCDAAVYGPGDCSLDHTPHESIDIDELRRGADVLETALRSLSSGASREFGPGAPAQRGAGS</sequence>
<name>A0A934N8L5_9BACT</name>
<keyword evidence="7" id="KW-0170">Cobalt</keyword>
<dbReference type="GO" id="GO:0008270">
    <property type="term" value="F:zinc ion binding"/>
    <property type="evidence" value="ECO:0007669"/>
    <property type="project" value="InterPro"/>
</dbReference>
<dbReference type="NCBIfam" id="TIGR01902">
    <property type="entry name" value="dapE-lys-deAc"/>
    <property type="match status" value="1"/>
</dbReference>
<evidence type="ECO:0000256" key="6">
    <source>
        <dbReference type="ARBA" id="ARBA00023154"/>
    </source>
</evidence>
<dbReference type="GO" id="GO:0009085">
    <property type="term" value="P:lysine biosynthetic process"/>
    <property type="evidence" value="ECO:0007669"/>
    <property type="project" value="UniProtKB-KW"/>
</dbReference>
<dbReference type="Gene3D" id="3.40.630.10">
    <property type="entry name" value="Zn peptidases"/>
    <property type="match status" value="2"/>
</dbReference>
<dbReference type="GO" id="GO:0016811">
    <property type="term" value="F:hydrolase activity, acting on carbon-nitrogen (but not peptide) bonds, in linear amides"/>
    <property type="evidence" value="ECO:0007669"/>
    <property type="project" value="InterPro"/>
</dbReference>
<dbReference type="InterPro" id="IPR050072">
    <property type="entry name" value="Peptidase_M20A"/>
</dbReference>
<dbReference type="PANTHER" id="PTHR43808:SF28">
    <property type="entry name" value="[LYSW]-LYSINE_[LYSW]-ORNITHINE HYDROLASE"/>
    <property type="match status" value="1"/>
</dbReference>
<dbReference type="PANTHER" id="PTHR43808">
    <property type="entry name" value="ACETYLORNITHINE DEACETYLASE"/>
    <property type="match status" value="1"/>
</dbReference>
<evidence type="ECO:0000313" key="8">
    <source>
        <dbReference type="EMBL" id="MBJ7608002.1"/>
    </source>
</evidence>
<proteinExistence type="predicted"/>
<keyword evidence="5" id="KW-0862">Zinc</keyword>
<evidence type="ECO:0000256" key="5">
    <source>
        <dbReference type="ARBA" id="ARBA00022833"/>
    </source>
</evidence>
<keyword evidence="6" id="KW-0457">Lysine biosynthesis</keyword>
<organism evidence="8 9">
    <name type="scientific">Candidatus Amunia macphersoniae</name>
    <dbReference type="NCBI Taxonomy" id="3127014"/>
    <lineage>
        <taxon>Bacteria</taxon>
        <taxon>Bacillati</taxon>
        <taxon>Candidatus Dormiibacterota</taxon>
        <taxon>Candidatus Dormibacteria</taxon>
        <taxon>Candidatus Aeolococcales</taxon>
        <taxon>Candidatus Aeolococcaceae</taxon>
        <taxon>Candidatus Amunia</taxon>
    </lineage>
</organism>